<organism evidence="1">
    <name type="scientific">Siphoviridae sp. ctCVD13</name>
    <dbReference type="NCBI Taxonomy" id="2826194"/>
    <lineage>
        <taxon>Viruses</taxon>
        <taxon>Duplodnaviria</taxon>
        <taxon>Heunggongvirae</taxon>
        <taxon>Uroviricota</taxon>
        <taxon>Caudoviricetes</taxon>
    </lineage>
</organism>
<dbReference type="EMBL" id="BK014894">
    <property type="protein sequence ID" value="DAD81060.1"/>
    <property type="molecule type" value="Genomic_DNA"/>
</dbReference>
<accession>A0A8S5MFR7</accession>
<evidence type="ECO:0000313" key="1">
    <source>
        <dbReference type="EMBL" id="DAD81060.1"/>
    </source>
</evidence>
<proteinExistence type="predicted"/>
<sequence>MCSLLLTTSLVGGRWLNGSYCGLWCWTLNNTSADYNDNIGARPLV</sequence>
<protein>
    <submittedName>
        <fullName evidence="1">Uncharacterized protein</fullName>
    </submittedName>
</protein>
<reference evidence="1" key="1">
    <citation type="journal article" date="2021" name="Proc. Natl. Acad. Sci. U.S.A.">
        <title>A Catalog of Tens of Thousands of Viruses from Human Metagenomes Reveals Hidden Associations with Chronic Diseases.</title>
        <authorList>
            <person name="Tisza M.J."/>
            <person name="Buck C.B."/>
        </authorList>
    </citation>
    <scope>NUCLEOTIDE SEQUENCE</scope>
    <source>
        <strain evidence="1">CtCVD13</strain>
    </source>
</reference>
<name>A0A8S5MFR7_9CAUD</name>